<protein>
    <submittedName>
        <fullName evidence="1">Uncharacterized protein</fullName>
    </submittedName>
</protein>
<proteinExistence type="predicted"/>
<dbReference type="Proteomes" id="UP000694390">
    <property type="component" value="Unassembled WGS sequence"/>
</dbReference>
<name>A0A8C4VPC6_9SAUR</name>
<organism evidence="1 2">
    <name type="scientific">Gopherus evgoodei</name>
    <name type="common">Goodes thornscrub tortoise</name>
    <dbReference type="NCBI Taxonomy" id="1825980"/>
    <lineage>
        <taxon>Eukaryota</taxon>
        <taxon>Metazoa</taxon>
        <taxon>Chordata</taxon>
        <taxon>Craniata</taxon>
        <taxon>Vertebrata</taxon>
        <taxon>Euteleostomi</taxon>
        <taxon>Archelosauria</taxon>
        <taxon>Testudinata</taxon>
        <taxon>Testudines</taxon>
        <taxon>Cryptodira</taxon>
        <taxon>Durocryptodira</taxon>
        <taxon>Testudinoidea</taxon>
        <taxon>Testudinidae</taxon>
        <taxon>Gopherus</taxon>
    </lineage>
</organism>
<accession>A0A8C4VPC6</accession>
<sequence length="85" mass="9383">MRATRKRLCSALLAAYVLFSLYAAYSVFLRPRRPPASRSGARQPRLGRAPEMLLCPHPAAARGAAYVASWRRRQLAKPFGLVGVS</sequence>
<dbReference type="Ensembl" id="ENSGEVT00005004281.1">
    <property type="protein sequence ID" value="ENSGEVP00005004102.1"/>
    <property type="gene ID" value="ENSGEVG00005002930.1"/>
</dbReference>
<dbReference type="AlphaFoldDB" id="A0A8C4VPC6"/>
<keyword evidence="2" id="KW-1185">Reference proteome</keyword>
<reference evidence="1" key="2">
    <citation type="submission" date="2025-09" db="UniProtKB">
        <authorList>
            <consortium name="Ensembl"/>
        </authorList>
    </citation>
    <scope>IDENTIFICATION</scope>
</reference>
<reference evidence="1" key="1">
    <citation type="submission" date="2025-08" db="UniProtKB">
        <authorList>
            <consortium name="Ensembl"/>
        </authorList>
    </citation>
    <scope>IDENTIFICATION</scope>
</reference>
<dbReference type="GeneTree" id="ENSGT00950000185713"/>
<evidence type="ECO:0000313" key="2">
    <source>
        <dbReference type="Proteomes" id="UP000694390"/>
    </source>
</evidence>
<evidence type="ECO:0000313" key="1">
    <source>
        <dbReference type="Ensembl" id="ENSGEVP00005004102.1"/>
    </source>
</evidence>